<dbReference type="STRING" id="758825.SAMN02982985_01348"/>
<evidence type="ECO:0000313" key="2">
    <source>
        <dbReference type="Proteomes" id="UP000199470"/>
    </source>
</evidence>
<dbReference type="RefSeq" id="WP_093385422.1">
    <property type="nucleotide sequence ID" value="NZ_FOTW01000007.1"/>
</dbReference>
<dbReference type="Pfam" id="PF16245">
    <property type="entry name" value="DUF4902"/>
    <property type="match status" value="1"/>
</dbReference>
<dbReference type="AlphaFoldDB" id="A0A1I4K8A5"/>
<evidence type="ECO:0000313" key="1">
    <source>
        <dbReference type="EMBL" id="SFL74849.1"/>
    </source>
</evidence>
<keyword evidence="2" id="KW-1185">Reference proteome</keyword>
<evidence type="ECO:0008006" key="3">
    <source>
        <dbReference type="Google" id="ProtNLM"/>
    </source>
</evidence>
<gene>
    <name evidence="1" type="ORF">SAMN02982985_01348</name>
</gene>
<dbReference type="Gene3D" id="3.10.450.610">
    <property type="match status" value="1"/>
</dbReference>
<reference evidence="1 2" key="1">
    <citation type="submission" date="2016-10" db="EMBL/GenBank/DDBJ databases">
        <authorList>
            <person name="de Groot N.N."/>
        </authorList>
    </citation>
    <scope>NUCLEOTIDE SEQUENCE [LARGE SCALE GENOMIC DNA]</scope>
    <source>
        <strain evidence="1 2">ATCC 43154</strain>
    </source>
</reference>
<dbReference type="EMBL" id="FOTW01000007">
    <property type="protein sequence ID" value="SFL74849.1"/>
    <property type="molecule type" value="Genomic_DNA"/>
</dbReference>
<accession>A0A1I4K8A5</accession>
<dbReference type="InterPro" id="IPR032598">
    <property type="entry name" value="RsaM-like"/>
</dbReference>
<sequence>MLLTTPLPPLSVSADGYVRLSLQELEAITLGHLISCLDGQGGARAMSAAVATDITGYTEWVSAGWPAISLGWDWQLPATGPGARPRRLHAPRSNVMLVDDSSRVDHGQAKTAMLLEFYVDRQPWQTATLDYLSRPRLV</sequence>
<proteinExistence type="predicted"/>
<dbReference type="Proteomes" id="UP000199470">
    <property type="component" value="Unassembled WGS sequence"/>
</dbReference>
<name>A0A1I4K8A5_9BURK</name>
<organism evidence="1 2">
    <name type="scientific">Rugamonas rubra</name>
    <dbReference type="NCBI Taxonomy" id="758825"/>
    <lineage>
        <taxon>Bacteria</taxon>
        <taxon>Pseudomonadati</taxon>
        <taxon>Pseudomonadota</taxon>
        <taxon>Betaproteobacteria</taxon>
        <taxon>Burkholderiales</taxon>
        <taxon>Oxalobacteraceae</taxon>
        <taxon>Telluria group</taxon>
        <taxon>Rugamonas</taxon>
    </lineage>
</organism>
<protein>
    <recommendedName>
        <fullName evidence="3">DUF4902 domain-containing protein</fullName>
    </recommendedName>
</protein>